<dbReference type="CDD" id="cd07989">
    <property type="entry name" value="LPLAT_AGPAT-like"/>
    <property type="match status" value="1"/>
</dbReference>
<evidence type="ECO:0000256" key="7">
    <source>
        <dbReference type="ARBA" id="ARBA00022679"/>
    </source>
</evidence>
<keyword evidence="7 9" id="KW-0808">Transferase</keyword>
<evidence type="ECO:0000313" key="13">
    <source>
        <dbReference type="Proteomes" id="UP000295724"/>
    </source>
</evidence>
<keyword evidence="10" id="KW-1133">Transmembrane helix</keyword>
<evidence type="ECO:0000256" key="6">
    <source>
        <dbReference type="ARBA" id="ARBA00016139"/>
    </source>
</evidence>
<name>A0A4R6XJH3_9GAMM</name>
<proteinExistence type="inferred from homology"/>
<evidence type="ECO:0000256" key="5">
    <source>
        <dbReference type="ARBA" id="ARBA00013211"/>
    </source>
</evidence>
<gene>
    <name evidence="12" type="ORF">C8D91_2419</name>
</gene>
<keyword evidence="10" id="KW-0472">Membrane</keyword>
<dbReference type="GO" id="GO:0006654">
    <property type="term" value="P:phosphatidic acid biosynthetic process"/>
    <property type="evidence" value="ECO:0007669"/>
    <property type="project" value="TreeGrafter"/>
</dbReference>
<accession>A0A4R6XJH3</accession>
<dbReference type="PANTHER" id="PTHR10434:SF66">
    <property type="entry name" value="PHOSPHOLIPID_GLYCEROL ACYLTRANSFERASE DOMAIN-CONTAINING PROTEIN"/>
    <property type="match status" value="1"/>
</dbReference>
<evidence type="ECO:0000256" key="2">
    <source>
        <dbReference type="ARBA" id="ARBA00004728"/>
    </source>
</evidence>
<dbReference type="AlphaFoldDB" id="A0A4R6XJH3"/>
<dbReference type="GO" id="GO:0003841">
    <property type="term" value="F:1-acylglycerol-3-phosphate O-acyltransferase activity"/>
    <property type="evidence" value="ECO:0007669"/>
    <property type="project" value="UniProtKB-UniRule"/>
</dbReference>
<dbReference type="InterPro" id="IPR002123">
    <property type="entry name" value="Plipid/glycerol_acylTrfase"/>
</dbReference>
<dbReference type="RefSeq" id="WP_099019510.1">
    <property type="nucleotide sequence ID" value="NZ_NIHB01000003.1"/>
</dbReference>
<comment type="catalytic activity">
    <reaction evidence="1 9">
        <text>a 1-acyl-sn-glycero-3-phosphate + an acyl-CoA = a 1,2-diacyl-sn-glycero-3-phosphate + CoA</text>
        <dbReference type="Rhea" id="RHEA:19709"/>
        <dbReference type="ChEBI" id="CHEBI:57287"/>
        <dbReference type="ChEBI" id="CHEBI:57970"/>
        <dbReference type="ChEBI" id="CHEBI:58342"/>
        <dbReference type="ChEBI" id="CHEBI:58608"/>
        <dbReference type="EC" id="2.3.1.51"/>
    </reaction>
</comment>
<keyword evidence="13" id="KW-1185">Reference proteome</keyword>
<dbReference type="InterPro" id="IPR004552">
    <property type="entry name" value="AGP_acyltrans"/>
</dbReference>
<comment type="similarity">
    <text evidence="4 9">Belongs to the 1-acyl-sn-glycerol-3-phosphate acyltransferase family.</text>
</comment>
<dbReference type="EC" id="2.3.1.51" evidence="5 9"/>
<evidence type="ECO:0000256" key="8">
    <source>
        <dbReference type="ARBA" id="ARBA00023315"/>
    </source>
</evidence>
<evidence type="ECO:0000256" key="9">
    <source>
        <dbReference type="RuleBase" id="RU361267"/>
    </source>
</evidence>
<comment type="pathway">
    <text evidence="3">Lipid metabolism.</text>
</comment>
<organism evidence="12 13">
    <name type="scientific">Marinicella litoralis</name>
    <dbReference type="NCBI Taxonomy" id="644220"/>
    <lineage>
        <taxon>Bacteria</taxon>
        <taxon>Pseudomonadati</taxon>
        <taxon>Pseudomonadota</taxon>
        <taxon>Gammaproteobacteria</taxon>
        <taxon>Lysobacterales</taxon>
        <taxon>Marinicellaceae</taxon>
        <taxon>Marinicella</taxon>
    </lineage>
</organism>
<evidence type="ECO:0000313" key="12">
    <source>
        <dbReference type="EMBL" id="TDR18499.1"/>
    </source>
</evidence>
<keyword evidence="10" id="KW-0812">Transmembrane</keyword>
<keyword evidence="9" id="KW-1208">Phospholipid metabolism</keyword>
<dbReference type="OrthoDB" id="5290997at2"/>
<evidence type="ECO:0000256" key="4">
    <source>
        <dbReference type="ARBA" id="ARBA00008655"/>
    </source>
</evidence>
<dbReference type="Proteomes" id="UP000295724">
    <property type="component" value="Unassembled WGS sequence"/>
</dbReference>
<feature type="domain" description="Phospholipid/glycerol acyltransferase" evidence="11">
    <location>
        <begin position="78"/>
        <end position="192"/>
    </location>
</feature>
<keyword evidence="8 9" id="KW-0012">Acyltransferase</keyword>
<keyword evidence="9" id="KW-0443">Lipid metabolism</keyword>
<keyword evidence="9" id="KW-0444">Lipid biosynthesis</keyword>
<keyword evidence="9" id="KW-0594">Phospholipid biosynthesis</keyword>
<dbReference type="GO" id="GO:0016020">
    <property type="term" value="C:membrane"/>
    <property type="evidence" value="ECO:0007669"/>
    <property type="project" value="InterPro"/>
</dbReference>
<dbReference type="SUPFAM" id="SSF69593">
    <property type="entry name" value="Glycerol-3-phosphate (1)-acyltransferase"/>
    <property type="match status" value="1"/>
</dbReference>
<dbReference type="NCBIfam" id="TIGR00530">
    <property type="entry name" value="AGP_acyltrn"/>
    <property type="match status" value="1"/>
</dbReference>
<evidence type="ECO:0000256" key="10">
    <source>
        <dbReference type="SAM" id="Phobius"/>
    </source>
</evidence>
<feature type="transmembrane region" description="Helical" evidence="10">
    <location>
        <begin position="12"/>
        <end position="37"/>
    </location>
</feature>
<comment type="pathway">
    <text evidence="2">Phospholipid metabolism; CDP-diacylglycerol biosynthesis; CDP-diacylglycerol from sn-glycerol 3-phosphate: step 2/3.</text>
</comment>
<protein>
    <recommendedName>
        <fullName evidence="6 9">1-acyl-sn-glycerol-3-phosphate acyltransferase</fullName>
        <ecNumber evidence="5 9">2.3.1.51</ecNumber>
    </recommendedName>
</protein>
<dbReference type="SMART" id="SM00563">
    <property type="entry name" value="PlsC"/>
    <property type="match status" value="1"/>
</dbReference>
<dbReference type="PANTHER" id="PTHR10434">
    <property type="entry name" value="1-ACYL-SN-GLYCEROL-3-PHOSPHATE ACYLTRANSFERASE"/>
    <property type="match status" value="1"/>
</dbReference>
<dbReference type="GO" id="GO:0016024">
    <property type="term" value="P:CDP-diacylglycerol biosynthetic process"/>
    <property type="evidence" value="ECO:0007669"/>
    <property type="project" value="UniProtKB-UniPathway"/>
</dbReference>
<sequence length="241" mass="27225">MKQLWLYIFQIYVWLFIYPFSWTLTVLVAITISVLSIMGAAQFAGRYVARPWGKIILWITPVKLIKKGTENIAAQQSYVVVANHQSTYDILVIYGYLPLDFKWVMKIELRKVPFLGFACEKMGHIYVDRRNRQASIQAMEAAKEKLIDGTSVVFFPEGTRSSGSNILPFKKGAFRMAKDLQLPILPVTIQGADQVLASDGFFITPGQIRLTFHQPITVKEINTSSTNEIIDRAECVIASAL</sequence>
<evidence type="ECO:0000256" key="1">
    <source>
        <dbReference type="ARBA" id="ARBA00001141"/>
    </source>
</evidence>
<comment type="domain">
    <text evidence="9">The HXXXXD motif is essential for acyltransferase activity and may constitute the binding site for the phosphate moiety of the glycerol-3-phosphate.</text>
</comment>
<evidence type="ECO:0000256" key="3">
    <source>
        <dbReference type="ARBA" id="ARBA00005189"/>
    </source>
</evidence>
<dbReference type="EMBL" id="SNZB01000005">
    <property type="protein sequence ID" value="TDR18499.1"/>
    <property type="molecule type" value="Genomic_DNA"/>
</dbReference>
<dbReference type="UniPathway" id="UPA00557">
    <property type="reaction ID" value="UER00613"/>
</dbReference>
<comment type="caution">
    <text evidence="12">The sequence shown here is derived from an EMBL/GenBank/DDBJ whole genome shotgun (WGS) entry which is preliminary data.</text>
</comment>
<dbReference type="Pfam" id="PF01553">
    <property type="entry name" value="Acyltransferase"/>
    <property type="match status" value="1"/>
</dbReference>
<reference evidence="12 13" key="1">
    <citation type="submission" date="2019-03" db="EMBL/GenBank/DDBJ databases">
        <title>Genomic Encyclopedia of Type Strains, Phase IV (KMG-IV): sequencing the most valuable type-strain genomes for metagenomic binning, comparative biology and taxonomic classification.</title>
        <authorList>
            <person name="Goeker M."/>
        </authorList>
    </citation>
    <scope>NUCLEOTIDE SEQUENCE [LARGE SCALE GENOMIC DNA]</scope>
    <source>
        <strain evidence="12 13">DSM 25488</strain>
    </source>
</reference>
<evidence type="ECO:0000259" key="11">
    <source>
        <dbReference type="SMART" id="SM00563"/>
    </source>
</evidence>